<keyword evidence="2" id="KW-0472">Membrane</keyword>
<keyword evidence="5" id="KW-1185">Reference proteome</keyword>
<comment type="caution">
    <text evidence="4">The sequence shown here is derived from an EMBL/GenBank/DDBJ whole genome shotgun (WGS) entry which is preliminary data.</text>
</comment>
<organism evidence="4 5">
    <name type="scientific">Leucocoprinus leucothites</name>
    <dbReference type="NCBI Taxonomy" id="201217"/>
    <lineage>
        <taxon>Eukaryota</taxon>
        <taxon>Fungi</taxon>
        <taxon>Dikarya</taxon>
        <taxon>Basidiomycota</taxon>
        <taxon>Agaricomycotina</taxon>
        <taxon>Agaricomycetes</taxon>
        <taxon>Agaricomycetidae</taxon>
        <taxon>Agaricales</taxon>
        <taxon>Agaricineae</taxon>
        <taxon>Agaricaceae</taxon>
        <taxon>Leucocoprinus</taxon>
    </lineage>
</organism>
<dbReference type="OrthoDB" id="2563021at2759"/>
<feature type="region of interest" description="Disordered" evidence="1">
    <location>
        <begin position="431"/>
        <end position="511"/>
    </location>
</feature>
<dbReference type="AlphaFoldDB" id="A0A8H5D9J6"/>
<evidence type="ECO:0000313" key="4">
    <source>
        <dbReference type="EMBL" id="KAF5356104.1"/>
    </source>
</evidence>
<sequence>MLPRRSLYLKIALFCCQTVSALYAPFLEQSFFFDWNDPTRPFPLTVTQQCETIHITWGRGTATGPNPVAPYYLQVYTSNYLVPFVIAAGDALQYDWTVPFAPGTQYQICMFDANGNTGGCQDVYTMIPSNSSPASSCTNVTVPVPLQVDATVANGPMSQYGWIEQCTDISLLPRNGTPPYIMTVAPSLHPPYNITGDGSKPMNWTVSMSWASSFFVSVSDSAGNVWSNGLLHSAEGSSAACLSSQLPSSKGVPTGATIGAGVGGLGVGLVAGLLGALLFLHLRGRKHRSANARLDLHGSSYPSSPQAQGVYLHAPSISSHYQAIPGSTGVAENSLGLSTHSANPGNRMGQLITGSQYHVEPFVLPTVAEDVQPLTDSSPTHHPSHPSLNSPSSAPESGAHSRDSGRQVYVVHHDGGRAPVTVYTQEGTQVVELPPGYPGEAAGSQLGVPQSPSSRAGQDVRSIVGSTIEIGSGSSDTSRMEAGASGGLPATLQQIRKPGDVKKPGSKRPRT</sequence>
<reference evidence="4 5" key="1">
    <citation type="journal article" date="2020" name="ISME J.">
        <title>Uncovering the hidden diversity of litter-decomposition mechanisms in mushroom-forming fungi.</title>
        <authorList>
            <person name="Floudas D."/>
            <person name="Bentzer J."/>
            <person name="Ahren D."/>
            <person name="Johansson T."/>
            <person name="Persson P."/>
            <person name="Tunlid A."/>
        </authorList>
    </citation>
    <scope>NUCLEOTIDE SEQUENCE [LARGE SCALE GENOMIC DNA]</scope>
    <source>
        <strain evidence="4 5">CBS 146.42</strain>
    </source>
</reference>
<dbReference type="Proteomes" id="UP000559027">
    <property type="component" value="Unassembled WGS sequence"/>
</dbReference>
<proteinExistence type="predicted"/>
<feature type="region of interest" description="Disordered" evidence="1">
    <location>
        <begin position="372"/>
        <end position="405"/>
    </location>
</feature>
<evidence type="ECO:0000256" key="3">
    <source>
        <dbReference type="SAM" id="SignalP"/>
    </source>
</evidence>
<feature type="transmembrane region" description="Helical" evidence="2">
    <location>
        <begin position="258"/>
        <end position="280"/>
    </location>
</feature>
<evidence type="ECO:0000313" key="5">
    <source>
        <dbReference type="Proteomes" id="UP000559027"/>
    </source>
</evidence>
<feature type="compositionally biased region" description="Polar residues" evidence="1">
    <location>
        <begin position="447"/>
        <end position="456"/>
    </location>
</feature>
<keyword evidence="2" id="KW-0812">Transmembrane</keyword>
<keyword evidence="2" id="KW-1133">Transmembrane helix</keyword>
<accession>A0A8H5D9J6</accession>
<dbReference type="EMBL" id="JAACJO010000007">
    <property type="protein sequence ID" value="KAF5356104.1"/>
    <property type="molecule type" value="Genomic_DNA"/>
</dbReference>
<feature type="signal peptide" evidence="3">
    <location>
        <begin position="1"/>
        <end position="21"/>
    </location>
</feature>
<evidence type="ECO:0008006" key="6">
    <source>
        <dbReference type="Google" id="ProtNLM"/>
    </source>
</evidence>
<evidence type="ECO:0000256" key="2">
    <source>
        <dbReference type="SAM" id="Phobius"/>
    </source>
</evidence>
<name>A0A8H5D9J6_9AGAR</name>
<feature type="chain" id="PRO_5034171172" description="Fibronectin type-III domain-containing protein" evidence="3">
    <location>
        <begin position="22"/>
        <end position="511"/>
    </location>
</feature>
<evidence type="ECO:0000256" key="1">
    <source>
        <dbReference type="SAM" id="MobiDB-lite"/>
    </source>
</evidence>
<protein>
    <recommendedName>
        <fullName evidence="6">Fibronectin type-III domain-containing protein</fullName>
    </recommendedName>
</protein>
<keyword evidence="3" id="KW-0732">Signal</keyword>
<feature type="compositionally biased region" description="Low complexity" evidence="1">
    <location>
        <begin position="377"/>
        <end position="395"/>
    </location>
</feature>
<gene>
    <name evidence="4" type="ORF">D9756_004031</name>
</gene>